<comment type="caution">
    <text evidence="14">The sequence shown here is derived from an EMBL/GenBank/DDBJ whole genome shotgun (WGS) entry which is preliminary data.</text>
</comment>
<dbReference type="InterPro" id="IPR007692">
    <property type="entry name" value="DNA_helicase_DnaB"/>
</dbReference>
<dbReference type="PANTHER" id="PTHR30153:SF2">
    <property type="entry name" value="REPLICATIVE DNA HELICASE"/>
    <property type="match status" value="1"/>
</dbReference>
<evidence type="ECO:0000259" key="13">
    <source>
        <dbReference type="PROSITE" id="PS51199"/>
    </source>
</evidence>
<dbReference type="Gene3D" id="1.10.860.10">
    <property type="entry name" value="DNAb Helicase, Chain A"/>
    <property type="match status" value="1"/>
</dbReference>
<evidence type="ECO:0000256" key="9">
    <source>
        <dbReference type="ARBA" id="ARBA00023235"/>
    </source>
</evidence>
<dbReference type="GO" id="GO:0003678">
    <property type="term" value="F:DNA helicase activity"/>
    <property type="evidence" value="ECO:0007669"/>
    <property type="project" value="UniProtKB-EC"/>
</dbReference>
<dbReference type="InterPro" id="IPR027417">
    <property type="entry name" value="P-loop_NTPase"/>
</dbReference>
<name>A0ABN8GE68_9BACL</name>
<reference evidence="14" key="1">
    <citation type="submission" date="2022-01" db="EMBL/GenBank/DDBJ databases">
        <authorList>
            <person name="Criscuolo A."/>
        </authorList>
    </citation>
    <scope>NUCLEOTIDE SEQUENCE</scope>
    <source>
        <strain evidence="14">CIP111891</strain>
    </source>
</reference>
<keyword evidence="7 12" id="KW-0067">ATP-binding</keyword>
<organism evidence="14 15">
    <name type="scientific">Paenibacillus allorhizoplanae</name>
    <dbReference type="NCBI Taxonomy" id="2905648"/>
    <lineage>
        <taxon>Bacteria</taxon>
        <taxon>Bacillati</taxon>
        <taxon>Bacillota</taxon>
        <taxon>Bacilli</taxon>
        <taxon>Bacillales</taxon>
        <taxon>Paenibacillaceae</taxon>
        <taxon>Paenibacillus</taxon>
    </lineage>
</organism>
<evidence type="ECO:0000256" key="7">
    <source>
        <dbReference type="ARBA" id="ARBA00022840"/>
    </source>
</evidence>
<dbReference type="InterPro" id="IPR007694">
    <property type="entry name" value="DNA_helicase_DnaB-like_C"/>
</dbReference>
<comment type="function">
    <text evidence="12">The main replicative DNA helicase, it participates in initiation and elongation during chromosome replication. Travels ahead of the DNA replisome, separating dsDNA into templates for DNA synthesis. A processive ATP-dependent 5'-3' DNA helicase it has DNA-dependent ATPase activity.</text>
</comment>
<comment type="catalytic activity">
    <reaction evidence="10 12">
        <text>ATP + H2O = ADP + phosphate + H(+)</text>
        <dbReference type="Rhea" id="RHEA:13065"/>
        <dbReference type="ChEBI" id="CHEBI:15377"/>
        <dbReference type="ChEBI" id="CHEBI:15378"/>
        <dbReference type="ChEBI" id="CHEBI:30616"/>
        <dbReference type="ChEBI" id="CHEBI:43474"/>
        <dbReference type="ChEBI" id="CHEBI:456216"/>
        <dbReference type="EC" id="5.6.2.3"/>
    </reaction>
</comment>
<evidence type="ECO:0000256" key="11">
    <source>
        <dbReference type="NCBIfam" id="TIGR00665"/>
    </source>
</evidence>
<dbReference type="Pfam" id="PF00772">
    <property type="entry name" value="DnaB"/>
    <property type="match status" value="1"/>
</dbReference>
<evidence type="ECO:0000313" key="15">
    <source>
        <dbReference type="Proteomes" id="UP000838821"/>
    </source>
</evidence>
<evidence type="ECO:0000256" key="3">
    <source>
        <dbReference type="ARBA" id="ARBA00022705"/>
    </source>
</evidence>
<dbReference type="SUPFAM" id="SSF52540">
    <property type="entry name" value="P-loop containing nucleoside triphosphate hydrolases"/>
    <property type="match status" value="1"/>
</dbReference>
<gene>
    <name evidence="14" type="primary">dnaC_1</name>
    <name evidence="14" type="ORF">PAECIP111891_02159</name>
</gene>
<evidence type="ECO:0000256" key="1">
    <source>
        <dbReference type="ARBA" id="ARBA00008428"/>
    </source>
</evidence>
<dbReference type="PANTHER" id="PTHR30153">
    <property type="entry name" value="REPLICATIVE DNA HELICASE DNAB"/>
    <property type="match status" value="1"/>
</dbReference>
<feature type="domain" description="SF4 helicase" evidence="13">
    <location>
        <begin position="178"/>
        <end position="444"/>
    </location>
</feature>
<comment type="similarity">
    <text evidence="1 12">Belongs to the helicase family. DnaB subfamily.</text>
</comment>
<keyword evidence="2 12" id="KW-0639">Primosome</keyword>
<evidence type="ECO:0000313" key="14">
    <source>
        <dbReference type="EMBL" id="CAH1202949.1"/>
    </source>
</evidence>
<accession>A0ABN8GE68</accession>
<keyword evidence="9" id="KW-0413">Isomerase</keyword>
<dbReference type="PROSITE" id="PS51199">
    <property type="entry name" value="SF4_HELICASE"/>
    <property type="match status" value="1"/>
</dbReference>
<dbReference type="InterPro" id="IPR016136">
    <property type="entry name" value="DNA_helicase_N/primase_C"/>
</dbReference>
<evidence type="ECO:0000256" key="10">
    <source>
        <dbReference type="ARBA" id="ARBA00048954"/>
    </source>
</evidence>
<evidence type="ECO:0000256" key="6">
    <source>
        <dbReference type="ARBA" id="ARBA00022806"/>
    </source>
</evidence>
<evidence type="ECO:0000256" key="12">
    <source>
        <dbReference type="RuleBase" id="RU362085"/>
    </source>
</evidence>
<proteinExistence type="inferred from homology"/>
<keyword evidence="8 12" id="KW-0238">DNA-binding</keyword>
<keyword evidence="3 12" id="KW-0235">DNA replication</keyword>
<evidence type="ECO:0000256" key="2">
    <source>
        <dbReference type="ARBA" id="ARBA00022515"/>
    </source>
</evidence>
<dbReference type="SUPFAM" id="SSF48024">
    <property type="entry name" value="N-terminal domain of DnaB helicase"/>
    <property type="match status" value="1"/>
</dbReference>
<keyword evidence="15" id="KW-1185">Reference proteome</keyword>
<sequence length="465" mass="52106">MQQQMNDDLSAEQAVLGAIFIENETMTVVSERLLPGDFFEPKHRIIYESMIELYDAAETETPVDLLTVTKHLQRRQQLEHVGGVEYLVDLTSAVPTVANVDYYAKIVLESSLERKTRSGMQKIYQNNDLTAGEMAAQAQAMAEEVAERSANKKAGFKRIDQVSMQVFEQIEKNNANPNPGGITGISSGFVDLDKQTSGFQRQDLIIIGARPSVGKTALALNVAQSAGTTSGETIAVFSLEMGATQLVQRMLSSEGRIDASRMRSGIMEGDDWEKLTMAIGELSRSNVYIDDSASITVNEIRTRCRQLKKDTGSLGLILIDYLQLISGSGRSENRQQEISKISRTLKQIARELDVPIIALSQLSRGVEQRQDKRPMMSDLRESGSIEQDADIVAFLYRDDYYDKESEKKNIIEIIIAKQRNGPVGTVELAFQKNYNKFVNLDRTFEPTIEKPKRYPTQGNEKRRWA</sequence>
<evidence type="ECO:0000256" key="5">
    <source>
        <dbReference type="ARBA" id="ARBA00022801"/>
    </source>
</evidence>
<keyword evidence="5 12" id="KW-0378">Hydrolase</keyword>
<dbReference type="NCBIfam" id="TIGR00665">
    <property type="entry name" value="DnaB"/>
    <property type="match status" value="1"/>
</dbReference>
<dbReference type="Gene3D" id="3.40.50.300">
    <property type="entry name" value="P-loop containing nucleotide triphosphate hydrolases"/>
    <property type="match status" value="1"/>
</dbReference>
<dbReference type="CDD" id="cd00984">
    <property type="entry name" value="DnaB_C"/>
    <property type="match status" value="1"/>
</dbReference>
<keyword evidence="6 12" id="KW-0347">Helicase</keyword>
<evidence type="ECO:0000256" key="8">
    <source>
        <dbReference type="ARBA" id="ARBA00023125"/>
    </source>
</evidence>
<dbReference type="Pfam" id="PF03796">
    <property type="entry name" value="DnaB_C"/>
    <property type="match status" value="1"/>
</dbReference>
<dbReference type="RefSeq" id="WP_236286986.1">
    <property type="nucleotide sequence ID" value="NZ_CAKMMW010000005.1"/>
</dbReference>
<dbReference type="Proteomes" id="UP000838821">
    <property type="component" value="Unassembled WGS sequence"/>
</dbReference>
<protein>
    <recommendedName>
        <fullName evidence="11 12">Replicative DNA helicase</fullName>
        <ecNumber evidence="11 12">5.6.2.3</ecNumber>
    </recommendedName>
</protein>
<dbReference type="EC" id="5.6.2.3" evidence="11 12"/>
<dbReference type="NCBIfam" id="NF004384">
    <property type="entry name" value="PRK05748.1"/>
    <property type="match status" value="1"/>
</dbReference>
<dbReference type="EMBL" id="CAKMMW010000005">
    <property type="protein sequence ID" value="CAH1202949.1"/>
    <property type="molecule type" value="Genomic_DNA"/>
</dbReference>
<dbReference type="InterPro" id="IPR007693">
    <property type="entry name" value="DNA_helicase_DnaB-like_N"/>
</dbReference>
<keyword evidence="4 12" id="KW-0547">Nucleotide-binding</keyword>
<evidence type="ECO:0000256" key="4">
    <source>
        <dbReference type="ARBA" id="ARBA00022741"/>
    </source>
</evidence>
<dbReference type="GO" id="GO:0016787">
    <property type="term" value="F:hydrolase activity"/>
    <property type="evidence" value="ECO:0007669"/>
    <property type="project" value="UniProtKB-KW"/>
</dbReference>
<dbReference type="InterPro" id="IPR036185">
    <property type="entry name" value="DNA_heli_DnaB-like_N_sf"/>
</dbReference>